<comment type="caution">
    <text evidence="1">The sequence shown here is derived from an EMBL/GenBank/DDBJ whole genome shotgun (WGS) entry which is preliminary data.</text>
</comment>
<sequence>RWYPWNGVEEGASWRNPRPCSLERTLLACRSPSRTSPSSCGASNLSPPA</sequence>
<dbReference type="Proteomes" id="UP001529510">
    <property type="component" value="Unassembled WGS sequence"/>
</dbReference>
<organism evidence="1 2">
    <name type="scientific">Cirrhinus mrigala</name>
    <name type="common">Mrigala</name>
    <dbReference type="NCBI Taxonomy" id="683832"/>
    <lineage>
        <taxon>Eukaryota</taxon>
        <taxon>Metazoa</taxon>
        <taxon>Chordata</taxon>
        <taxon>Craniata</taxon>
        <taxon>Vertebrata</taxon>
        <taxon>Euteleostomi</taxon>
        <taxon>Actinopterygii</taxon>
        <taxon>Neopterygii</taxon>
        <taxon>Teleostei</taxon>
        <taxon>Ostariophysi</taxon>
        <taxon>Cypriniformes</taxon>
        <taxon>Cyprinidae</taxon>
        <taxon>Labeoninae</taxon>
        <taxon>Labeonini</taxon>
        <taxon>Cirrhinus</taxon>
    </lineage>
</organism>
<reference evidence="1 2" key="1">
    <citation type="submission" date="2024-05" db="EMBL/GenBank/DDBJ databases">
        <title>Genome sequencing and assembly of Indian major carp, Cirrhinus mrigala (Hamilton, 1822).</title>
        <authorList>
            <person name="Mohindra V."/>
            <person name="Chowdhury L.M."/>
            <person name="Lal K."/>
            <person name="Jena J.K."/>
        </authorList>
    </citation>
    <scope>NUCLEOTIDE SEQUENCE [LARGE SCALE GENOMIC DNA]</scope>
    <source>
        <strain evidence="1">CM1030</strain>
        <tissue evidence="1">Blood</tissue>
    </source>
</reference>
<protein>
    <submittedName>
        <fullName evidence="1">Uncharacterized protein</fullName>
    </submittedName>
</protein>
<feature type="non-terminal residue" evidence="1">
    <location>
        <position position="49"/>
    </location>
</feature>
<gene>
    <name evidence="1" type="ORF">M9458_042353</name>
</gene>
<keyword evidence="2" id="KW-1185">Reference proteome</keyword>
<dbReference type="EMBL" id="JAMKFB020000021">
    <property type="protein sequence ID" value="KAL0162957.1"/>
    <property type="molecule type" value="Genomic_DNA"/>
</dbReference>
<accession>A0ABD0NNP7</accession>
<feature type="non-terminal residue" evidence="1">
    <location>
        <position position="1"/>
    </location>
</feature>
<name>A0ABD0NNP7_CIRMR</name>
<proteinExistence type="predicted"/>
<evidence type="ECO:0000313" key="1">
    <source>
        <dbReference type="EMBL" id="KAL0162957.1"/>
    </source>
</evidence>
<evidence type="ECO:0000313" key="2">
    <source>
        <dbReference type="Proteomes" id="UP001529510"/>
    </source>
</evidence>
<dbReference type="AlphaFoldDB" id="A0ABD0NNP7"/>